<reference evidence="12" key="1">
    <citation type="submission" date="2021-01" db="EMBL/GenBank/DDBJ databases">
        <title>Whole genome shotgun sequence of Actinoplanes rishiriensis NBRC 108556.</title>
        <authorList>
            <person name="Komaki H."/>
            <person name="Tamura T."/>
        </authorList>
    </citation>
    <scope>NUCLEOTIDE SEQUENCE</scope>
    <source>
        <strain evidence="12">NBRC 108556</strain>
    </source>
</reference>
<organism evidence="12 13">
    <name type="scientific">Paractinoplanes rishiriensis</name>
    <dbReference type="NCBI Taxonomy" id="1050105"/>
    <lineage>
        <taxon>Bacteria</taxon>
        <taxon>Bacillati</taxon>
        <taxon>Actinomycetota</taxon>
        <taxon>Actinomycetes</taxon>
        <taxon>Micromonosporales</taxon>
        <taxon>Micromonosporaceae</taxon>
        <taxon>Paractinoplanes</taxon>
    </lineage>
</organism>
<keyword evidence="6" id="KW-0067">ATP-binding</keyword>
<evidence type="ECO:0000313" key="12">
    <source>
        <dbReference type="EMBL" id="GIF01424.1"/>
    </source>
</evidence>
<comment type="similarity">
    <text evidence="2">Belongs to the CpsC/CapA family.</text>
</comment>
<evidence type="ECO:0000256" key="3">
    <source>
        <dbReference type="ARBA" id="ARBA00022475"/>
    </source>
</evidence>
<keyword evidence="4 10" id="KW-0812">Transmembrane</keyword>
<dbReference type="RefSeq" id="WP_203790164.1">
    <property type="nucleotide sequence ID" value="NZ_BOMV01000104.1"/>
</dbReference>
<keyword evidence="13" id="KW-1185">Reference proteome</keyword>
<dbReference type="PANTHER" id="PTHR32309">
    <property type="entry name" value="TYROSINE-PROTEIN KINASE"/>
    <property type="match status" value="1"/>
</dbReference>
<dbReference type="EMBL" id="BOMV01000104">
    <property type="protein sequence ID" value="GIF01424.1"/>
    <property type="molecule type" value="Genomic_DNA"/>
</dbReference>
<dbReference type="AlphaFoldDB" id="A0A919MZE7"/>
<evidence type="ECO:0000256" key="5">
    <source>
        <dbReference type="ARBA" id="ARBA00022741"/>
    </source>
</evidence>
<evidence type="ECO:0000256" key="9">
    <source>
        <dbReference type="SAM" id="MobiDB-lite"/>
    </source>
</evidence>
<dbReference type="GO" id="GO:0005886">
    <property type="term" value="C:plasma membrane"/>
    <property type="evidence" value="ECO:0007669"/>
    <property type="project" value="UniProtKB-SubCell"/>
</dbReference>
<dbReference type="InterPro" id="IPR027417">
    <property type="entry name" value="P-loop_NTPase"/>
</dbReference>
<keyword evidence="5" id="KW-0547">Nucleotide-binding</keyword>
<feature type="transmembrane region" description="Helical" evidence="10">
    <location>
        <begin position="12"/>
        <end position="36"/>
    </location>
</feature>
<feature type="compositionally biased region" description="Pro residues" evidence="9">
    <location>
        <begin position="442"/>
        <end position="456"/>
    </location>
</feature>
<proteinExistence type="inferred from homology"/>
<gene>
    <name evidence="12" type="ORF">Ari01nite_88880</name>
</gene>
<keyword evidence="3" id="KW-1003">Cell membrane</keyword>
<keyword evidence="7 10" id="KW-1133">Transmembrane helix</keyword>
<dbReference type="Proteomes" id="UP000636960">
    <property type="component" value="Unassembled WGS sequence"/>
</dbReference>
<dbReference type="Pfam" id="PF02706">
    <property type="entry name" value="Wzz"/>
    <property type="match status" value="1"/>
</dbReference>
<feature type="region of interest" description="Disordered" evidence="9">
    <location>
        <begin position="474"/>
        <end position="508"/>
    </location>
</feature>
<protein>
    <recommendedName>
        <fullName evidence="11">Polysaccharide chain length determinant N-terminal domain-containing protein</fullName>
    </recommendedName>
</protein>
<feature type="transmembrane region" description="Helical" evidence="10">
    <location>
        <begin position="163"/>
        <end position="184"/>
    </location>
</feature>
<dbReference type="CDD" id="cd05387">
    <property type="entry name" value="BY-kinase"/>
    <property type="match status" value="1"/>
</dbReference>
<dbReference type="InterPro" id="IPR005702">
    <property type="entry name" value="Wzc-like_C"/>
</dbReference>
<dbReference type="NCBIfam" id="TIGR01007">
    <property type="entry name" value="eps_fam"/>
    <property type="match status" value="1"/>
</dbReference>
<sequence>MTTGWGPPRFVRVYGGWIALVTAVVIATALGAGFLLPREYESSATVLVESRVRANTTPVAPDMGTEKQLAQSGLVLGPAAKLLLTTEDDLLDGLSVSVAPDANVLTFRYRHGSAAEAQRRAEVLSGAYVKFRNAEEAAAPTATQHAVLVTGATAPGDPVSHPIVIYLGAGLIAGLLLGVGTALLRDKMSDRVRGSDDFARISGVPVLATVPRLPAKPDDPRALLLQPMSPAAESFRYLRSRLQPLLRGTGVVLVTSAEEGEGRTMTAANLAVVVAQAGHDVVLIDGDLRNPRLHQVFDRNSPVGLSGVLGGRHSVEEGLVPTAVPGLTLLPAGPLPGNAGDLLYGDRLRWVLDVARAHADVVILDSPAVLSVSDSITLAAAADHVLLVGNHRRTTRTAVARMLAELNDVARGGMSTVLLDVPRGDGGPAPQGPAPQGLAPQGQPPVARPAPMPAPMPAASRGLAASLADFPTAGMRANNWEPPLPPATFEPPLREPMPTLYRTPYGDN</sequence>
<name>A0A919MZE7_9ACTN</name>
<dbReference type="InterPro" id="IPR003856">
    <property type="entry name" value="LPS_length_determ_N"/>
</dbReference>
<evidence type="ECO:0000256" key="1">
    <source>
        <dbReference type="ARBA" id="ARBA00004651"/>
    </source>
</evidence>
<evidence type="ECO:0000256" key="7">
    <source>
        <dbReference type="ARBA" id="ARBA00022989"/>
    </source>
</evidence>
<evidence type="ECO:0000256" key="6">
    <source>
        <dbReference type="ARBA" id="ARBA00022840"/>
    </source>
</evidence>
<keyword evidence="8 10" id="KW-0472">Membrane</keyword>
<evidence type="ECO:0000256" key="10">
    <source>
        <dbReference type="SAM" id="Phobius"/>
    </source>
</evidence>
<evidence type="ECO:0000256" key="4">
    <source>
        <dbReference type="ARBA" id="ARBA00022692"/>
    </source>
</evidence>
<comment type="subcellular location">
    <subcellularLocation>
        <location evidence="1">Cell membrane</location>
        <topology evidence="1">Multi-pass membrane protein</topology>
    </subcellularLocation>
</comment>
<evidence type="ECO:0000256" key="8">
    <source>
        <dbReference type="ARBA" id="ARBA00023136"/>
    </source>
</evidence>
<dbReference type="GO" id="GO:0005524">
    <property type="term" value="F:ATP binding"/>
    <property type="evidence" value="ECO:0007669"/>
    <property type="project" value="UniProtKB-KW"/>
</dbReference>
<evidence type="ECO:0000256" key="2">
    <source>
        <dbReference type="ARBA" id="ARBA00006683"/>
    </source>
</evidence>
<evidence type="ECO:0000313" key="13">
    <source>
        <dbReference type="Proteomes" id="UP000636960"/>
    </source>
</evidence>
<dbReference type="SUPFAM" id="SSF52540">
    <property type="entry name" value="P-loop containing nucleoside triphosphate hydrolases"/>
    <property type="match status" value="1"/>
</dbReference>
<accession>A0A919MZE7</accession>
<comment type="caution">
    <text evidence="12">The sequence shown here is derived from an EMBL/GenBank/DDBJ whole genome shotgun (WGS) entry which is preliminary data.</text>
</comment>
<dbReference type="PANTHER" id="PTHR32309:SF31">
    <property type="entry name" value="CAPSULAR EXOPOLYSACCHARIDE FAMILY"/>
    <property type="match status" value="1"/>
</dbReference>
<evidence type="ECO:0000259" key="11">
    <source>
        <dbReference type="Pfam" id="PF02706"/>
    </source>
</evidence>
<feature type="domain" description="Polysaccharide chain length determinant N-terminal" evidence="11">
    <location>
        <begin position="17"/>
        <end position="71"/>
    </location>
</feature>
<dbReference type="Gene3D" id="3.40.50.300">
    <property type="entry name" value="P-loop containing nucleotide triphosphate hydrolases"/>
    <property type="match status" value="1"/>
</dbReference>
<dbReference type="GO" id="GO:0004713">
    <property type="term" value="F:protein tyrosine kinase activity"/>
    <property type="evidence" value="ECO:0007669"/>
    <property type="project" value="TreeGrafter"/>
</dbReference>
<dbReference type="InterPro" id="IPR050445">
    <property type="entry name" value="Bact_polysacc_biosynth/exp"/>
</dbReference>
<feature type="region of interest" description="Disordered" evidence="9">
    <location>
        <begin position="420"/>
        <end position="458"/>
    </location>
</feature>